<feature type="repeat" description="TPR" evidence="1">
    <location>
        <begin position="68"/>
        <end position="101"/>
    </location>
</feature>
<dbReference type="PROSITE" id="PS50293">
    <property type="entry name" value="TPR_REGION"/>
    <property type="match status" value="1"/>
</dbReference>
<protein>
    <recommendedName>
        <fullName evidence="4">Tetratricopeptide repeat protein</fullName>
    </recommendedName>
</protein>
<dbReference type="PANTHER" id="PTHR45523">
    <property type="entry name" value="TETRATRICOPEPTIDE REPEAT (TPR)-CONTAINING PROTEIN-RELATED"/>
    <property type="match status" value="1"/>
</dbReference>
<proteinExistence type="predicted"/>
<feature type="repeat" description="TPR" evidence="1">
    <location>
        <begin position="102"/>
        <end position="135"/>
    </location>
</feature>
<sequence length="161" mass="18241">MEKDEQVVMHAIEEDPDDVVPWNQLDLYKLCTLQFKASQTYLKAAEFPCNYPRIHQGLKKCTGPQQAHAVLSNLGNLYRQPKRFNAAKTMFEKSLELCPGYFPAYNNLGLVYVAEGHWEEAKSCFNKALHSDPLLDAAKSNMMKAVAMSRLCAAMEKPLLE</sequence>
<evidence type="ECO:0000256" key="1">
    <source>
        <dbReference type="PROSITE-ProRule" id="PRU00339"/>
    </source>
</evidence>
<evidence type="ECO:0000313" key="3">
    <source>
        <dbReference type="Proteomes" id="UP001180020"/>
    </source>
</evidence>
<evidence type="ECO:0000313" key="2">
    <source>
        <dbReference type="EMBL" id="KAK1318169.1"/>
    </source>
</evidence>
<reference evidence="2" key="2">
    <citation type="submission" date="2023-06" db="EMBL/GenBank/DDBJ databases">
        <authorList>
            <person name="Ma L."/>
            <person name="Liu K.-W."/>
            <person name="Li Z."/>
            <person name="Hsiao Y.-Y."/>
            <person name="Qi Y."/>
            <person name="Fu T."/>
            <person name="Tang G."/>
            <person name="Zhang D."/>
            <person name="Sun W.-H."/>
            <person name="Liu D.-K."/>
            <person name="Li Y."/>
            <person name="Chen G.-Z."/>
            <person name="Liu X.-D."/>
            <person name="Liao X.-Y."/>
            <person name="Jiang Y.-T."/>
            <person name="Yu X."/>
            <person name="Hao Y."/>
            <person name="Huang J."/>
            <person name="Zhao X.-W."/>
            <person name="Ke S."/>
            <person name="Chen Y.-Y."/>
            <person name="Wu W.-L."/>
            <person name="Hsu J.-L."/>
            <person name="Lin Y.-F."/>
            <person name="Huang M.-D."/>
            <person name="Li C.-Y."/>
            <person name="Huang L."/>
            <person name="Wang Z.-W."/>
            <person name="Zhao X."/>
            <person name="Zhong W.-Y."/>
            <person name="Peng D.-H."/>
            <person name="Ahmad S."/>
            <person name="Lan S."/>
            <person name="Zhang J.-S."/>
            <person name="Tsai W.-C."/>
            <person name="Van De Peer Y."/>
            <person name="Liu Z.-J."/>
        </authorList>
    </citation>
    <scope>NUCLEOTIDE SEQUENCE</scope>
    <source>
        <strain evidence="2">CP</strain>
        <tissue evidence="2">Leaves</tissue>
    </source>
</reference>
<evidence type="ECO:0008006" key="4">
    <source>
        <dbReference type="Google" id="ProtNLM"/>
    </source>
</evidence>
<dbReference type="SUPFAM" id="SSF48452">
    <property type="entry name" value="TPR-like"/>
    <property type="match status" value="1"/>
</dbReference>
<comment type="caution">
    <text evidence="2">The sequence shown here is derived from an EMBL/GenBank/DDBJ whole genome shotgun (WGS) entry which is preliminary data.</text>
</comment>
<dbReference type="Proteomes" id="UP001180020">
    <property type="component" value="Unassembled WGS sequence"/>
</dbReference>
<dbReference type="EMBL" id="JAUJYO010000004">
    <property type="protein sequence ID" value="KAK1318169.1"/>
    <property type="molecule type" value="Genomic_DNA"/>
</dbReference>
<name>A0AAV9EXU2_ACOCL</name>
<dbReference type="InterPro" id="IPR011990">
    <property type="entry name" value="TPR-like_helical_dom_sf"/>
</dbReference>
<accession>A0AAV9EXU2</accession>
<gene>
    <name evidence="2" type="ORF">QJS10_CPB04g01659</name>
</gene>
<dbReference type="SMART" id="SM00028">
    <property type="entry name" value="TPR"/>
    <property type="match status" value="2"/>
</dbReference>
<reference evidence="2" key="1">
    <citation type="journal article" date="2023" name="Nat. Commun.">
        <title>Diploid and tetraploid genomes of Acorus and the evolution of monocots.</title>
        <authorList>
            <person name="Ma L."/>
            <person name="Liu K.W."/>
            <person name="Li Z."/>
            <person name="Hsiao Y.Y."/>
            <person name="Qi Y."/>
            <person name="Fu T."/>
            <person name="Tang G.D."/>
            <person name="Zhang D."/>
            <person name="Sun W.H."/>
            <person name="Liu D.K."/>
            <person name="Li Y."/>
            <person name="Chen G.Z."/>
            <person name="Liu X.D."/>
            <person name="Liao X.Y."/>
            <person name="Jiang Y.T."/>
            <person name="Yu X."/>
            <person name="Hao Y."/>
            <person name="Huang J."/>
            <person name="Zhao X.W."/>
            <person name="Ke S."/>
            <person name="Chen Y.Y."/>
            <person name="Wu W.L."/>
            <person name="Hsu J.L."/>
            <person name="Lin Y.F."/>
            <person name="Huang M.D."/>
            <person name="Li C.Y."/>
            <person name="Huang L."/>
            <person name="Wang Z.W."/>
            <person name="Zhao X."/>
            <person name="Zhong W.Y."/>
            <person name="Peng D.H."/>
            <person name="Ahmad S."/>
            <person name="Lan S."/>
            <person name="Zhang J.S."/>
            <person name="Tsai W.C."/>
            <person name="Van de Peer Y."/>
            <person name="Liu Z.J."/>
        </authorList>
    </citation>
    <scope>NUCLEOTIDE SEQUENCE</scope>
    <source>
        <strain evidence="2">CP</strain>
    </source>
</reference>
<keyword evidence="1" id="KW-0802">TPR repeat</keyword>
<dbReference type="InterPro" id="IPR019734">
    <property type="entry name" value="TPR_rpt"/>
</dbReference>
<dbReference type="Pfam" id="PF13424">
    <property type="entry name" value="TPR_12"/>
    <property type="match status" value="1"/>
</dbReference>
<dbReference type="PANTHER" id="PTHR45523:SF1">
    <property type="entry name" value="TETRATRICOPEPTIDE REPEAT (TPR)-CONTAINING PROTEIN"/>
    <property type="match status" value="1"/>
</dbReference>
<dbReference type="PROSITE" id="PS50005">
    <property type="entry name" value="TPR"/>
    <property type="match status" value="2"/>
</dbReference>
<dbReference type="Gene3D" id="1.25.40.10">
    <property type="entry name" value="Tetratricopeptide repeat domain"/>
    <property type="match status" value="1"/>
</dbReference>
<dbReference type="AlphaFoldDB" id="A0AAV9EXU2"/>
<keyword evidence="3" id="KW-1185">Reference proteome</keyword>
<organism evidence="2 3">
    <name type="scientific">Acorus calamus</name>
    <name type="common">Sweet flag</name>
    <dbReference type="NCBI Taxonomy" id="4465"/>
    <lineage>
        <taxon>Eukaryota</taxon>
        <taxon>Viridiplantae</taxon>
        <taxon>Streptophyta</taxon>
        <taxon>Embryophyta</taxon>
        <taxon>Tracheophyta</taxon>
        <taxon>Spermatophyta</taxon>
        <taxon>Magnoliopsida</taxon>
        <taxon>Liliopsida</taxon>
        <taxon>Acoraceae</taxon>
        <taxon>Acorus</taxon>
    </lineage>
</organism>